<evidence type="ECO:0000313" key="3">
    <source>
        <dbReference type="EMBL" id="PMC57804.1"/>
    </source>
</evidence>
<evidence type="ECO:0000256" key="1">
    <source>
        <dbReference type="SAM" id="MobiDB-lite"/>
    </source>
</evidence>
<dbReference type="EMBL" id="PNHE01000045">
    <property type="protein sequence ID" value="PMC57804.1"/>
    <property type="molecule type" value="Genomic_DNA"/>
</dbReference>
<reference evidence="3 4" key="1">
    <citation type="submission" date="2017-09" db="EMBL/GenBank/DDBJ databases">
        <title>Bacterial strain isolated from the female urinary microbiota.</title>
        <authorList>
            <person name="Thomas-White K."/>
            <person name="Kumar N."/>
            <person name="Forster S."/>
            <person name="Putonti C."/>
            <person name="Lawley T."/>
            <person name="Wolfe A.J."/>
        </authorList>
    </citation>
    <scope>NUCLEOTIDE SEQUENCE [LARGE SCALE GENOMIC DNA]</scope>
    <source>
        <strain evidence="3 4">UMB0852</strain>
    </source>
</reference>
<dbReference type="InterPro" id="IPR001584">
    <property type="entry name" value="Integrase_cat-core"/>
</dbReference>
<dbReference type="PANTHER" id="PTHR35004">
    <property type="entry name" value="TRANSPOSASE RV3428C-RELATED"/>
    <property type="match status" value="1"/>
</dbReference>
<feature type="region of interest" description="Disordered" evidence="1">
    <location>
        <begin position="50"/>
        <end position="70"/>
    </location>
</feature>
<dbReference type="Pfam" id="PF00665">
    <property type="entry name" value="rve"/>
    <property type="match status" value="1"/>
</dbReference>
<sequence length="227" mass="27112">MKSIITEEMRYRQKVVEYAEKYNNNAKAARRYGTSRQNVQRWRKRYDKTWDSLRNKSRRPHSHPNQHTQEELQLIQKKYRRFKHEGLAEVYVQCRKEGYSRTYASMCKQIRDQGWNKDKEEPQRSNPKSRWKPDPVHFPGEKVQIDIKYVPQFCLLFDTKGKRYYQITALDEFSRMRVCTLVDEKSVTNTALFLLDLEEAFGFPVHCVQTDNGTEFTNAPDEGARQS</sequence>
<feature type="non-terminal residue" evidence="3">
    <location>
        <position position="227"/>
    </location>
</feature>
<dbReference type="AlphaFoldDB" id="A0A2N6SL46"/>
<dbReference type="GO" id="GO:0015074">
    <property type="term" value="P:DNA integration"/>
    <property type="evidence" value="ECO:0007669"/>
    <property type="project" value="InterPro"/>
</dbReference>
<feature type="domain" description="Integrase catalytic" evidence="2">
    <location>
        <begin position="135"/>
        <end position="227"/>
    </location>
</feature>
<keyword evidence="4" id="KW-1185">Reference proteome</keyword>
<evidence type="ECO:0000259" key="2">
    <source>
        <dbReference type="PROSITE" id="PS50994"/>
    </source>
</evidence>
<dbReference type="Gene3D" id="3.30.420.10">
    <property type="entry name" value="Ribonuclease H-like superfamily/Ribonuclease H"/>
    <property type="match status" value="1"/>
</dbReference>
<dbReference type="InterPro" id="IPR036397">
    <property type="entry name" value="RNaseH_sf"/>
</dbReference>
<dbReference type="PANTHER" id="PTHR35004:SF7">
    <property type="entry name" value="INTEGRASE PROTEIN"/>
    <property type="match status" value="1"/>
</dbReference>
<dbReference type="GO" id="GO:0003676">
    <property type="term" value="F:nucleic acid binding"/>
    <property type="evidence" value="ECO:0007669"/>
    <property type="project" value="InterPro"/>
</dbReference>
<dbReference type="Proteomes" id="UP000235682">
    <property type="component" value="Unassembled WGS sequence"/>
</dbReference>
<dbReference type="InterPro" id="IPR055247">
    <property type="entry name" value="InsJ-like_HTH"/>
</dbReference>
<feature type="region of interest" description="Disordered" evidence="1">
    <location>
        <begin position="114"/>
        <end position="136"/>
    </location>
</feature>
<evidence type="ECO:0000313" key="4">
    <source>
        <dbReference type="Proteomes" id="UP000235682"/>
    </source>
</evidence>
<dbReference type="SUPFAM" id="SSF46689">
    <property type="entry name" value="Homeodomain-like"/>
    <property type="match status" value="1"/>
</dbReference>
<feature type="compositionally biased region" description="Basic residues" evidence="1">
    <location>
        <begin position="55"/>
        <end position="64"/>
    </location>
</feature>
<dbReference type="PROSITE" id="PS50994">
    <property type="entry name" value="INTEGRASE"/>
    <property type="match status" value="1"/>
</dbReference>
<comment type="caution">
    <text evidence="3">The sequence shown here is derived from an EMBL/GenBank/DDBJ whole genome shotgun (WGS) entry which is preliminary data.</text>
</comment>
<name>A0A2N6SL46_9LACT</name>
<organism evidence="3 4">
    <name type="scientific">Dolosicoccus paucivorans</name>
    <dbReference type="NCBI Taxonomy" id="84521"/>
    <lineage>
        <taxon>Bacteria</taxon>
        <taxon>Bacillati</taxon>
        <taxon>Bacillota</taxon>
        <taxon>Bacilli</taxon>
        <taxon>Lactobacillales</taxon>
        <taxon>Aerococcaceae</taxon>
        <taxon>Dolosicoccus</taxon>
    </lineage>
</organism>
<dbReference type="InterPro" id="IPR012337">
    <property type="entry name" value="RNaseH-like_sf"/>
</dbReference>
<dbReference type="Pfam" id="PF13518">
    <property type="entry name" value="HTH_28"/>
    <property type="match status" value="1"/>
</dbReference>
<gene>
    <name evidence="3" type="ORF">CJ205_07780</name>
</gene>
<feature type="compositionally biased region" description="Basic and acidic residues" evidence="1">
    <location>
        <begin position="114"/>
        <end position="123"/>
    </location>
</feature>
<dbReference type="SUPFAM" id="SSF53098">
    <property type="entry name" value="Ribonuclease H-like"/>
    <property type="match status" value="1"/>
</dbReference>
<dbReference type="InterPro" id="IPR009057">
    <property type="entry name" value="Homeodomain-like_sf"/>
</dbReference>
<accession>A0A2N6SL46</accession>
<protein>
    <submittedName>
        <fullName evidence="3">IS481 family transposase</fullName>
    </submittedName>
</protein>
<proteinExistence type="predicted"/>